<reference evidence="2" key="1">
    <citation type="submission" date="2023-12" db="EMBL/GenBank/DDBJ databases">
        <title>Genome assembly of Anisodus tanguticus.</title>
        <authorList>
            <person name="Wang Y.-J."/>
        </authorList>
    </citation>
    <scope>NUCLEOTIDE SEQUENCE</scope>
    <source>
        <strain evidence="2">KB-2021</strain>
        <tissue evidence="2">Leaf</tissue>
    </source>
</reference>
<comment type="caution">
    <text evidence="2">The sequence shown here is derived from an EMBL/GenBank/DDBJ whole genome shotgun (WGS) entry which is preliminary data.</text>
</comment>
<gene>
    <name evidence="2" type="ORF">RND71_002500</name>
</gene>
<feature type="domain" description="Aminotransferase-like plant mobile" evidence="1">
    <location>
        <begin position="43"/>
        <end position="189"/>
    </location>
</feature>
<name>A0AAE1SZZ7_9SOLA</name>
<organism evidence="2 3">
    <name type="scientific">Anisodus tanguticus</name>
    <dbReference type="NCBI Taxonomy" id="243964"/>
    <lineage>
        <taxon>Eukaryota</taxon>
        <taxon>Viridiplantae</taxon>
        <taxon>Streptophyta</taxon>
        <taxon>Embryophyta</taxon>
        <taxon>Tracheophyta</taxon>
        <taxon>Spermatophyta</taxon>
        <taxon>Magnoliopsida</taxon>
        <taxon>eudicotyledons</taxon>
        <taxon>Gunneridae</taxon>
        <taxon>Pentapetalae</taxon>
        <taxon>asterids</taxon>
        <taxon>lamiids</taxon>
        <taxon>Solanales</taxon>
        <taxon>Solanaceae</taxon>
        <taxon>Solanoideae</taxon>
        <taxon>Hyoscyameae</taxon>
        <taxon>Anisodus</taxon>
    </lineage>
</organism>
<dbReference type="Pfam" id="PF10536">
    <property type="entry name" value="PMD"/>
    <property type="match status" value="1"/>
</dbReference>
<dbReference type="InterPro" id="IPR019557">
    <property type="entry name" value="AminoTfrase-like_pln_mobile"/>
</dbReference>
<evidence type="ECO:0000259" key="1">
    <source>
        <dbReference type="Pfam" id="PF10536"/>
    </source>
</evidence>
<protein>
    <recommendedName>
        <fullName evidence="1">Aminotransferase-like plant mobile domain-containing protein</fullName>
    </recommendedName>
</protein>
<accession>A0AAE1SZZ7</accession>
<evidence type="ECO:0000313" key="3">
    <source>
        <dbReference type="Proteomes" id="UP001291623"/>
    </source>
</evidence>
<dbReference type="AlphaFoldDB" id="A0AAE1SZZ7"/>
<sequence>MRIEARLYLDSNRVELISGGSAPYQLSFEIRNLLKARALFEGANGAQLTLAPMILAEIFRALGKCKRGETGFFEGCNLILQMWAMEHFYQRPNMVDICFSESNKIVSFYDRTKRFVSPVGMNDWYGFLASRTCEQIQWKYPLLPNAKKAYIRCKRLYYIELIGLKGLQPYAPLRVLRQLGQEQIIPLRANMRISEISFGPNFIVPRARQVFDEWDDIDTIDIGGSQAGGTPEYQAWLREDCSSTDHSPDGEQGFEDIGTTIWVRNFRLVDTNRYPEMWHQMQNIVQKDLEDAESDPKNVRVPSSSR</sequence>
<dbReference type="PANTHER" id="PTHR48200:SF1">
    <property type="entry name" value="AMINOTRANSFERASE-LIKE PLANT MOBILE DOMAIN-CONTAINING PROTEIN"/>
    <property type="match status" value="1"/>
</dbReference>
<keyword evidence="3" id="KW-1185">Reference proteome</keyword>
<dbReference type="Proteomes" id="UP001291623">
    <property type="component" value="Unassembled WGS sequence"/>
</dbReference>
<dbReference type="EMBL" id="JAVYJV010000001">
    <property type="protein sequence ID" value="KAK4380638.1"/>
    <property type="molecule type" value="Genomic_DNA"/>
</dbReference>
<dbReference type="PANTHER" id="PTHR48200">
    <property type="entry name" value="PROTEIN, PUTATIVE-RELATED"/>
    <property type="match status" value="1"/>
</dbReference>
<proteinExistence type="predicted"/>
<evidence type="ECO:0000313" key="2">
    <source>
        <dbReference type="EMBL" id="KAK4380638.1"/>
    </source>
</evidence>